<feature type="domain" description="RNase H type-1" evidence="1">
    <location>
        <begin position="12"/>
        <end position="142"/>
    </location>
</feature>
<dbReference type="InterPro" id="IPR029033">
    <property type="entry name" value="His_PPase_superfam"/>
</dbReference>
<sequence>MSVHLGAWALTMARTFKLTADGGSRGNPGPAGYGAVVSENGKIVAELFDVIGVATNNVAEYSGLLAGLTHIHSLDPAAEVEVAMDSKLVVEQMSGRWQIKHADMRVLAKQCRDAHPATLVTYSWIPRDENSHADRLANKALDGGQASEPAIAIQENYLTDRLRSNEDPTMIYFVRHGETILTPLRKFSGTGPLNPELTDEGLAQAATVAKEIAKIQPDVLIASPLKRTRQTAEAIAATTGLPIVFDEIWYELSFGNWDGLTNDEVREKYPDEYQDWLNSSAYAPGGGESYDQARIRVEAAMEKLLAEYPGQKVCVVTHNGVIKSAVSVALHAPHDAVFHMDATPCSITSISMWPSDGLRALRSFSERGHFR</sequence>
<dbReference type="Pfam" id="PF13456">
    <property type="entry name" value="RVT_3"/>
    <property type="match status" value="1"/>
</dbReference>
<dbReference type="Pfam" id="PF00300">
    <property type="entry name" value="His_Phos_1"/>
    <property type="match status" value="1"/>
</dbReference>
<reference evidence="2" key="1">
    <citation type="submission" date="2020-05" db="EMBL/GenBank/DDBJ databases">
        <authorList>
            <person name="Chiriac C."/>
            <person name="Salcher M."/>
            <person name="Ghai R."/>
            <person name="Kavagutti S V."/>
        </authorList>
    </citation>
    <scope>NUCLEOTIDE SEQUENCE</scope>
</reference>
<organism evidence="2">
    <name type="scientific">freshwater metagenome</name>
    <dbReference type="NCBI Taxonomy" id="449393"/>
    <lineage>
        <taxon>unclassified sequences</taxon>
        <taxon>metagenomes</taxon>
        <taxon>ecological metagenomes</taxon>
    </lineage>
</organism>
<dbReference type="AlphaFoldDB" id="A0A6J6K0F2"/>
<dbReference type="SMART" id="SM00855">
    <property type="entry name" value="PGAM"/>
    <property type="match status" value="1"/>
</dbReference>
<name>A0A6J6K0F2_9ZZZZ</name>
<dbReference type="SUPFAM" id="SSF53098">
    <property type="entry name" value="Ribonuclease H-like"/>
    <property type="match status" value="1"/>
</dbReference>
<dbReference type="CDD" id="cd09279">
    <property type="entry name" value="RNase_HI_like"/>
    <property type="match status" value="1"/>
</dbReference>
<dbReference type="InterPro" id="IPR012337">
    <property type="entry name" value="RNaseH-like_sf"/>
</dbReference>
<dbReference type="SUPFAM" id="SSF53254">
    <property type="entry name" value="Phosphoglycerate mutase-like"/>
    <property type="match status" value="1"/>
</dbReference>
<dbReference type="NCBIfam" id="NF005567">
    <property type="entry name" value="PRK07238.1"/>
    <property type="match status" value="1"/>
</dbReference>
<dbReference type="Gene3D" id="3.30.420.10">
    <property type="entry name" value="Ribonuclease H-like superfamily/Ribonuclease H"/>
    <property type="match status" value="1"/>
</dbReference>
<dbReference type="GO" id="GO:0016791">
    <property type="term" value="F:phosphatase activity"/>
    <property type="evidence" value="ECO:0007669"/>
    <property type="project" value="TreeGrafter"/>
</dbReference>
<dbReference type="PANTHER" id="PTHR48100">
    <property type="entry name" value="BROAD-SPECIFICITY PHOSPHATASE YOR283W-RELATED"/>
    <property type="match status" value="1"/>
</dbReference>
<evidence type="ECO:0000313" key="2">
    <source>
        <dbReference type="EMBL" id="CAB4642278.1"/>
    </source>
</evidence>
<dbReference type="CDD" id="cd07067">
    <property type="entry name" value="HP_PGM_like"/>
    <property type="match status" value="1"/>
</dbReference>
<accession>A0A6J6K0F2</accession>
<gene>
    <name evidence="2" type="ORF">UFOPK2155_00651</name>
</gene>
<dbReference type="PROSITE" id="PS50879">
    <property type="entry name" value="RNASE_H_1"/>
    <property type="match status" value="1"/>
</dbReference>
<dbReference type="GO" id="GO:0005737">
    <property type="term" value="C:cytoplasm"/>
    <property type="evidence" value="ECO:0007669"/>
    <property type="project" value="TreeGrafter"/>
</dbReference>
<evidence type="ECO:0000259" key="1">
    <source>
        <dbReference type="PROSITE" id="PS50879"/>
    </source>
</evidence>
<dbReference type="InterPro" id="IPR036397">
    <property type="entry name" value="RNaseH_sf"/>
</dbReference>
<dbReference type="InterPro" id="IPR050275">
    <property type="entry name" value="PGM_Phosphatase"/>
</dbReference>
<dbReference type="EMBL" id="CAEZVX010000088">
    <property type="protein sequence ID" value="CAB4642278.1"/>
    <property type="molecule type" value="Genomic_DNA"/>
</dbReference>
<dbReference type="GO" id="GO:0004523">
    <property type="term" value="F:RNA-DNA hybrid ribonuclease activity"/>
    <property type="evidence" value="ECO:0007669"/>
    <property type="project" value="InterPro"/>
</dbReference>
<protein>
    <submittedName>
        <fullName evidence="2">Unannotated protein</fullName>
    </submittedName>
</protein>
<dbReference type="InterPro" id="IPR002156">
    <property type="entry name" value="RNaseH_domain"/>
</dbReference>
<dbReference type="Gene3D" id="3.40.50.1240">
    <property type="entry name" value="Phosphoglycerate mutase-like"/>
    <property type="match status" value="1"/>
</dbReference>
<dbReference type="PANTHER" id="PTHR48100:SF1">
    <property type="entry name" value="HISTIDINE PHOSPHATASE FAMILY PROTEIN-RELATED"/>
    <property type="match status" value="1"/>
</dbReference>
<dbReference type="InterPro" id="IPR013078">
    <property type="entry name" value="His_Pase_superF_clade-1"/>
</dbReference>
<proteinExistence type="predicted"/>
<dbReference type="GO" id="GO:0003676">
    <property type="term" value="F:nucleic acid binding"/>
    <property type="evidence" value="ECO:0007669"/>
    <property type="project" value="InterPro"/>
</dbReference>